<sequence length="1051" mass="121756">MKFKKVEIQAFRAYDKVHDGTFDFTREDGKNADFISLYAPNGFGKTSFYDAVEYGITNNIDRFLRKGNGKDTFNSVKSERSIRSNNKRQYFLRNNNSDDDLPSFIKLYTVAEAYPIETNIEKPKSKAGYDYKFDPSATINKEFKTVILSQEWIDAFLKEDKPEDRYERFIEYFGDKNIDEYYNKLISLIALNNKNIEALTKVLSGIQLELKFGGDKDILKKVNETIISLNKVGENLKEIDESYSETDALNLSNKISERKVDLDFEIKKATEHMKYLDIFYVGNEEVAGLAKYFESKIKIEQVDNQYKENLSILEKFDKKQKCVNEIDSIKSQNNEIGTKKQNLESLQKDLKEYEKIAQEIASGKEKSELLKKELSALTLNIDALNEKESENRSKQSSLQNQILELEKSISEIPKLSEDYNNYNLKLKESQTKLDKVEPEIKSLEQKKSLLEISINNLQKSIQEINAGTYPSISDELYSNNAEIIEALIGIEKSITIEHENLHAINSNIQTSENFKKEIEQFISKGSEIVHKSQTSSCPLCEQQYESFSVLASKISNNSLLSNILSGLLKDRDDKNKNIAQLNESLKSNRQQLVAEITKKLEETEIERAKLLENFKKYIDFKSEIIKEIELYNKPLNDLDLKLNEKTFEVFEKESKDTLEELKSELTSCIRRDEELKKSVIDESLNLDIKKIKSSHNLTKLDRLSKEPIYLKIVEYFKINYPEAIIADKPLSDEIILITHNLESNVDREIKLNEEIADLNIILKAFTVEGVQKNNELISETKNIYVKIINSFEQEVRSKLNIELNGHTIDSFSNFLDSNKNNSKDKIVKHELIIKDYDLLSQFKENVTPFLKYEKAKVKEKDTKDRIQFLKTKISSELEKELQNVSEYLTQQIDSFFYEGLINELYRKIDPHPDYKTVTFRCDFSDTKPKLNVCVYQENEDELIIPNLYFSTAQLNILSLSIFLAKALNAKDDKGKPFDCIFIDDPIQSMDSINILSTIDLIRSIVVNHKKQIILSTHDENFHNLLKKKMPTNLFNSKFMELESFGKVKNDI</sequence>
<evidence type="ECO:0000313" key="3">
    <source>
        <dbReference type="Proteomes" id="UP000001822"/>
    </source>
</evidence>
<dbReference type="SUPFAM" id="SSF52540">
    <property type="entry name" value="P-loop containing nucleoside triphosphate hydrolases"/>
    <property type="match status" value="2"/>
</dbReference>
<evidence type="ECO:0000256" key="1">
    <source>
        <dbReference type="SAM" id="Coils"/>
    </source>
</evidence>
<dbReference type="KEGG" id="chu:CHU_0040"/>
<gene>
    <name evidence="2" type="ordered locus">CHU_0040</name>
</gene>
<dbReference type="Proteomes" id="UP000001822">
    <property type="component" value="Chromosome"/>
</dbReference>
<dbReference type="RefSeq" id="WP_011583450.1">
    <property type="nucleotide sequence ID" value="NC_008255.1"/>
</dbReference>
<dbReference type="PANTHER" id="PTHR32114:SF2">
    <property type="entry name" value="ABC TRANSPORTER ABCH.3"/>
    <property type="match status" value="1"/>
</dbReference>
<dbReference type="OrthoDB" id="7029750at2"/>
<proteinExistence type="predicted"/>
<name>A0A6N4SM58_CYTH3</name>
<keyword evidence="2" id="KW-0378">Hydrolase</keyword>
<keyword evidence="3" id="KW-1185">Reference proteome</keyword>
<dbReference type="EMBL" id="CP000383">
    <property type="protein sequence ID" value="ABG57334.1"/>
    <property type="molecule type" value="Genomic_DNA"/>
</dbReference>
<dbReference type="EC" id="3.1.11.-" evidence="2"/>
<evidence type="ECO:0000313" key="2">
    <source>
        <dbReference type="EMBL" id="ABG57334.1"/>
    </source>
</evidence>
<dbReference type="GO" id="GO:0016787">
    <property type="term" value="F:hydrolase activity"/>
    <property type="evidence" value="ECO:0007669"/>
    <property type="project" value="UniProtKB-KW"/>
</dbReference>
<feature type="coiled-coil region" evidence="1">
    <location>
        <begin position="426"/>
        <end position="460"/>
    </location>
</feature>
<feature type="coiled-coil region" evidence="1">
    <location>
        <begin position="329"/>
        <end position="387"/>
    </location>
</feature>
<dbReference type="AlphaFoldDB" id="A0A6N4SM58"/>
<reference evidence="2 3" key="1">
    <citation type="journal article" date="2007" name="Appl. Environ. Microbiol.">
        <title>Genome sequence of the cellulolytic gliding bacterium Cytophaga hutchinsonii.</title>
        <authorList>
            <person name="Xie G."/>
            <person name="Bruce D.C."/>
            <person name="Challacombe J.F."/>
            <person name="Chertkov O."/>
            <person name="Detter J.C."/>
            <person name="Gilna P."/>
            <person name="Han C.S."/>
            <person name="Lucas S."/>
            <person name="Misra M."/>
            <person name="Myers G.L."/>
            <person name="Richardson P."/>
            <person name="Tapia R."/>
            <person name="Thayer N."/>
            <person name="Thompson L.S."/>
            <person name="Brettin T.S."/>
            <person name="Henrissat B."/>
            <person name="Wilson D.B."/>
            <person name="McBride M.J."/>
        </authorList>
    </citation>
    <scope>NUCLEOTIDE SEQUENCE [LARGE SCALE GENOMIC DNA]</scope>
    <source>
        <strain evidence="3">ATCC 33406 / DSM 1761 / CIP 103989 / NBRC 15051 / NCIMB 9469 / D465</strain>
    </source>
</reference>
<feature type="coiled-coil region" evidence="1">
    <location>
        <begin position="564"/>
        <end position="613"/>
    </location>
</feature>
<dbReference type="InterPro" id="IPR027417">
    <property type="entry name" value="P-loop_NTPase"/>
</dbReference>
<dbReference type="Gene3D" id="3.40.50.300">
    <property type="entry name" value="P-loop containing nucleotide triphosphate hydrolases"/>
    <property type="match status" value="2"/>
</dbReference>
<organism evidence="2 3">
    <name type="scientific">Cytophaga hutchinsonii (strain ATCC 33406 / DSM 1761 / CIP 103989 / NBRC 15051 / NCIMB 9469 / D465)</name>
    <dbReference type="NCBI Taxonomy" id="269798"/>
    <lineage>
        <taxon>Bacteria</taxon>
        <taxon>Pseudomonadati</taxon>
        <taxon>Bacteroidota</taxon>
        <taxon>Cytophagia</taxon>
        <taxon>Cytophagales</taxon>
        <taxon>Cytophagaceae</taxon>
        <taxon>Cytophaga</taxon>
    </lineage>
</organism>
<protein>
    <submittedName>
        <fullName evidence="2">ATPase involved in DNA repair</fullName>
        <ecNumber evidence="2">3.1.11.-</ecNumber>
    </submittedName>
</protein>
<keyword evidence="1" id="KW-0175">Coiled coil</keyword>
<accession>A0A6N4SM58</accession>
<dbReference type="PANTHER" id="PTHR32114">
    <property type="entry name" value="ABC TRANSPORTER ABCH.3"/>
    <property type="match status" value="1"/>
</dbReference>